<dbReference type="SMART" id="SM00066">
    <property type="entry name" value="GAL4"/>
    <property type="match status" value="1"/>
</dbReference>
<evidence type="ECO:0000256" key="4">
    <source>
        <dbReference type="ARBA" id="ARBA00023015"/>
    </source>
</evidence>
<feature type="domain" description="Zn(2)-C6 fungal-type" evidence="12">
    <location>
        <begin position="11"/>
        <end position="44"/>
    </location>
</feature>
<dbReference type="CDD" id="cd00067">
    <property type="entry name" value="GAL4"/>
    <property type="match status" value="1"/>
</dbReference>
<dbReference type="PROSITE" id="PS00463">
    <property type="entry name" value="ZN2_CY6_FUNGAL_1"/>
    <property type="match status" value="1"/>
</dbReference>
<evidence type="ECO:0000313" key="13">
    <source>
        <dbReference type="EMBL" id="RAL04664.1"/>
    </source>
</evidence>
<dbReference type="InterPro" id="IPR051089">
    <property type="entry name" value="prtT"/>
</dbReference>
<evidence type="ECO:0000256" key="7">
    <source>
        <dbReference type="ARBA" id="ARBA00023242"/>
    </source>
</evidence>
<name>A0A395HEK2_9EURO</name>
<dbReference type="RefSeq" id="XP_025578991.1">
    <property type="nucleotide sequence ID" value="XM_025722465.1"/>
</dbReference>
<dbReference type="EMBL" id="KZ824423">
    <property type="protein sequence ID" value="RAL04664.1"/>
    <property type="molecule type" value="Genomic_DNA"/>
</dbReference>
<dbReference type="GO" id="GO:0000976">
    <property type="term" value="F:transcription cis-regulatory region binding"/>
    <property type="evidence" value="ECO:0007669"/>
    <property type="project" value="TreeGrafter"/>
</dbReference>
<keyword evidence="7" id="KW-0539">Nucleus</keyword>
<dbReference type="GeneID" id="37227330"/>
<evidence type="ECO:0000256" key="6">
    <source>
        <dbReference type="ARBA" id="ARBA00023163"/>
    </source>
</evidence>
<dbReference type="OrthoDB" id="2595934at2759"/>
<evidence type="ECO:0000256" key="9">
    <source>
        <dbReference type="ARBA" id="ARBA00041135"/>
    </source>
</evidence>
<keyword evidence="2" id="KW-0479">Metal-binding</keyword>
<evidence type="ECO:0000256" key="1">
    <source>
        <dbReference type="ARBA" id="ARBA00004123"/>
    </source>
</evidence>
<evidence type="ECO:0000313" key="14">
    <source>
        <dbReference type="Proteomes" id="UP000249402"/>
    </source>
</evidence>
<dbReference type="CDD" id="cd12148">
    <property type="entry name" value="fungal_TF_MHR"/>
    <property type="match status" value="1"/>
</dbReference>
<keyword evidence="6" id="KW-0804">Transcription</keyword>
<comment type="subcellular location">
    <subcellularLocation>
        <location evidence="1">Nucleus</location>
    </subcellularLocation>
</comment>
<comment type="similarity">
    <text evidence="8">Belongs to the prtT family.</text>
</comment>
<dbReference type="PANTHER" id="PTHR31845:SF34">
    <property type="entry name" value="TRANSCRIPTIONAL ACTIVATOR OF PROTEASES PRTT"/>
    <property type="match status" value="1"/>
</dbReference>
<dbReference type="InterPro" id="IPR036864">
    <property type="entry name" value="Zn2-C6_fun-type_DNA-bd_sf"/>
</dbReference>
<keyword evidence="4" id="KW-0805">Transcription regulation</keyword>
<dbReference type="PROSITE" id="PS50048">
    <property type="entry name" value="ZN2_CY6_FUNGAL_2"/>
    <property type="match status" value="1"/>
</dbReference>
<dbReference type="Gene3D" id="4.10.240.10">
    <property type="entry name" value="Zn(2)-C6 fungal-type DNA-binding domain"/>
    <property type="match status" value="1"/>
</dbReference>
<evidence type="ECO:0000256" key="3">
    <source>
        <dbReference type="ARBA" id="ARBA00022833"/>
    </source>
</evidence>
<dbReference type="GO" id="GO:0000981">
    <property type="term" value="F:DNA-binding transcription factor activity, RNA polymerase II-specific"/>
    <property type="evidence" value="ECO:0007669"/>
    <property type="project" value="InterPro"/>
</dbReference>
<protein>
    <recommendedName>
        <fullName evidence="9">Transcriptional activator of proteases prtT</fullName>
    </recommendedName>
    <alternativeName>
        <fullName evidence="10">Zn(2)-C6 zinc finger-containing protein prtT</fullName>
    </alternativeName>
</protein>
<sequence>MPPDRGRASRACTSCRKQKTRCYEAGTRDGACLRCERLQRKCSFVPSPVPETTQALSDPGTAIRLERLERTVAALLDRLGEDPIQPTHPPHETPIPSHDSNGAKDTSDAPVIVLRDLADSTSVPDTRSTPAALEDLVDPDLALTLITIFHTHYGKWVLFDPTSHPQTILCHVQKSPLLLSACYLIAVRHTSTALATRLAPKLYEYSRSHISTALLTAPQPLEFFQAALILCLWSTTVGQIPLSIDGWLLSGFALQHCEASPLFGPSPSLGRRFFGNHLCLAHLHYCVGTSRKPMLQSAQITRCKSTVTADQITNYETRMVAEIDLYWTVSNQLLNNRETINILESITELQAWKQEWREVLEQPRSQFLLMGFHFSTLLLYNQSQPTTPHTSSTPSIREMTHHAITIIQTAIDTEDARTRHLTDHIYHMITFAGIVICRFLHKHHGEVSRHYQIEDLDALIIKLVKWLRSIGLSCHIAHKLGAIVEKVYRGVRAADDNAEPSSANEGMDRIEDDELGLDLNLEMGNWYVPDFLAGVGMGEGGWDGGASSNWEGY</sequence>
<evidence type="ECO:0000256" key="8">
    <source>
        <dbReference type="ARBA" id="ARBA00038134"/>
    </source>
</evidence>
<evidence type="ECO:0000256" key="5">
    <source>
        <dbReference type="ARBA" id="ARBA00023125"/>
    </source>
</evidence>
<dbReference type="PANTHER" id="PTHR31845">
    <property type="entry name" value="FINGER DOMAIN PROTEIN, PUTATIVE-RELATED"/>
    <property type="match status" value="1"/>
</dbReference>
<dbReference type="GO" id="GO:0005634">
    <property type="term" value="C:nucleus"/>
    <property type="evidence" value="ECO:0007669"/>
    <property type="project" value="UniProtKB-SubCell"/>
</dbReference>
<dbReference type="VEuPathDB" id="FungiDB:BO80DRAFT_461731"/>
<dbReference type="Pfam" id="PF00172">
    <property type="entry name" value="Zn_clus"/>
    <property type="match status" value="1"/>
</dbReference>
<reference evidence="13 14" key="1">
    <citation type="submission" date="2018-02" db="EMBL/GenBank/DDBJ databases">
        <title>The genomes of Aspergillus section Nigri reveals drivers in fungal speciation.</title>
        <authorList>
            <consortium name="DOE Joint Genome Institute"/>
            <person name="Vesth T.C."/>
            <person name="Nybo J."/>
            <person name="Theobald S."/>
            <person name="Brandl J."/>
            <person name="Frisvad J.C."/>
            <person name="Nielsen K.F."/>
            <person name="Lyhne E.K."/>
            <person name="Kogle M.E."/>
            <person name="Kuo A."/>
            <person name="Riley R."/>
            <person name="Clum A."/>
            <person name="Nolan M."/>
            <person name="Lipzen A."/>
            <person name="Salamov A."/>
            <person name="Henrissat B."/>
            <person name="Wiebenga A."/>
            <person name="De vries R.P."/>
            <person name="Grigoriev I.V."/>
            <person name="Mortensen U.H."/>
            <person name="Andersen M.R."/>
            <person name="Baker S.E."/>
        </authorList>
    </citation>
    <scope>NUCLEOTIDE SEQUENCE [LARGE SCALE GENOMIC DNA]</scope>
    <source>
        <strain evidence="13 14">CBS 121593</strain>
    </source>
</reference>
<feature type="region of interest" description="Disordered" evidence="11">
    <location>
        <begin position="81"/>
        <end position="106"/>
    </location>
</feature>
<dbReference type="STRING" id="1448316.A0A395HEK2"/>
<keyword evidence="14" id="KW-1185">Reference proteome</keyword>
<evidence type="ECO:0000256" key="11">
    <source>
        <dbReference type="SAM" id="MobiDB-lite"/>
    </source>
</evidence>
<evidence type="ECO:0000259" key="12">
    <source>
        <dbReference type="PROSITE" id="PS50048"/>
    </source>
</evidence>
<dbReference type="GO" id="GO:0008270">
    <property type="term" value="F:zinc ion binding"/>
    <property type="evidence" value="ECO:0007669"/>
    <property type="project" value="InterPro"/>
</dbReference>
<dbReference type="InterPro" id="IPR001138">
    <property type="entry name" value="Zn2Cys6_DnaBD"/>
</dbReference>
<dbReference type="AlphaFoldDB" id="A0A395HEK2"/>
<accession>A0A395HEK2</accession>
<evidence type="ECO:0000256" key="10">
    <source>
        <dbReference type="ARBA" id="ARBA00042461"/>
    </source>
</evidence>
<proteinExistence type="inferred from homology"/>
<keyword evidence="5" id="KW-0238">DNA-binding</keyword>
<organism evidence="13 14">
    <name type="scientific">Aspergillus ibericus CBS 121593</name>
    <dbReference type="NCBI Taxonomy" id="1448316"/>
    <lineage>
        <taxon>Eukaryota</taxon>
        <taxon>Fungi</taxon>
        <taxon>Dikarya</taxon>
        <taxon>Ascomycota</taxon>
        <taxon>Pezizomycotina</taxon>
        <taxon>Eurotiomycetes</taxon>
        <taxon>Eurotiomycetidae</taxon>
        <taxon>Eurotiales</taxon>
        <taxon>Aspergillaceae</taxon>
        <taxon>Aspergillus</taxon>
        <taxon>Aspergillus subgen. Circumdati</taxon>
    </lineage>
</organism>
<dbReference type="GO" id="GO:0009893">
    <property type="term" value="P:positive regulation of metabolic process"/>
    <property type="evidence" value="ECO:0007669"/>
    <property type="project" value="UniProtKB-ARBA"/>
</dbReference>
<gene>
    <name evidence="13" type="ORF">BO80DRAFT_461731</name>
</gene>
<evidence type="ECO:0000256" key="2">
    <source>
        <dbReference type="ARBA" id="ARBA00022723"/>
    </source>
</evidence>
<keyword evidence="3" id="KW-0862">Zinc</keyword>
<dbReference type="SUPFAM" id="SSF57701">
    <property type="entry name" value="Zn2/Cys6 DNA-binding domain"/>
    <property type="match status" value="1"/>
</dbReference>
<dbReference type="Proteomes" id="UP000249402">
    <property type="component" value="Unassembled WGS sequence"/>
</dbReference>